<dbReference type="PANTHER" id="PTHR47751">
    <property type="entry name" value="SUPERFAMILY HYDROLASE, PUTATIVE (AFU_ORTHOLOGUE AFUA_2G16580)-RELATED"/>
    <property type="match status" value="1"/>
</dbReference>
<reference evidence="2" key="1">
    <citation type="submission" date="2022-11" db="EMBL/GenBank/DDBJ databases">
        <authorList>
            <person name="Petersen C."/>
        </authorList>
    </citation>
    <scope>NUCLEOTIDE SEQUENCE</scope>
    <source>
        <strain evidence="2">IBT 20477</strain>
    </source>
</reference>
<dbReference type="GO" id="GO:0017000">
    <property type="term" value="P:antibiotic biosynthetic process"/>
    <property type="evidence" value="ECO:0007669"/>
    <property type="project" value="UniProtKB-ARBA"/>
</dbReference>
<evidence type="ECO:0000256" key="1">
    <source>
        <dbReference type="ARBA" id="ARBA00029464"/>
    </source>
</evidence>
<dbReference type="EMBL" id="JAPQKQ010000008">
    <property type="protein sequence ID" value="KAJ5186620.1"/>
    <property type="molecule type" value="Genomic_DNA"/>
</dbReference>
<dbReference type="OrthoDB" id="2498029at2759"/>
<name>A0A9W9IXJ8_9EURO</name>
<dbReference type="GO" id="GO:0072330">
    <property type="term" value="P:monocarboxylic acid biosynthetic process"/>
    <property type="evidence" value="ECO:0007669"/>
    <property type="project" value="UniProtKB-ARBA"/>
</dbReference>
<dbReference type="InterPro" id="IPR029058">
    <property type="entry name" value="AB_hydrolase_fold"/>
</dbReference>
<organism evidence="2 3">
    <name type="scientific">Penicillium cf. viridicatum</name>
    <dbReference type="NCBI Taxonomy" id="2972119"/>
    <lineage>
        <taxon>Eukaryota</taxon>
        <taxon>Fungi</taxon>
        <taxon>Dikarya</taxon>
        <taxon>Ascomycota</taxon>
        <taxon>Pezizomycotina</taxon>
        <taxon>Eurotiomycetes</taxon>
        <taxon>Eurotiomycetidae</taxon>
        <taxon>Eurotiales</taxon>
        <taxon>Aspergillaceae</taxon>
        <taxon>Penicillium</taxon>
    </lineage>
</organism>
<gene>
    <name evidence="2" type="ORF">N7449_011384</name>
</gene>
<proteinExistence type="inferred from homology"/>
<sequence>MLARSQPLLLNFDAWDFTDIYLTQPTLVVYGDLAESKWHSERLYNKLKGKNTEVSQYVIPGGRHMDFYDHPAYVDPSVKQIADFFRQV</sequence>
<keyword evidence="3" id="KW-1185">Reference proteome</keyword>
<accession>A0A9W9IXJ8</accession>
<protein>
    <submittedName>
        <fullName evidence="2">Uncharacterized protein</fullName>
    </submittedName>
</protein>
<dbReference type="AlphaFoldDB" id="A0A9W9IXJ8"/>
<dbReference type="PANTHER" id="PTHR47751:SF1">
    <property type="entry name" value="SUPERFAMILY HYDROLASE, PUTATIVE (AFU_ORTHOLOGUE AFUA_2G16580)-RELATED"/>
    <property type="match status" value="1"/>
</dbReference>
<comment type="similarity">
    <text evidence="1">Belongs to the polyketide transferase af380 family.</text>
</comment>
<dbReference type="Gene3D" id="3.40.50.1820">
    <property type="entry name" value="alpha/beta hydrolase"/>
    <property type="match status" value="1"/>
</dbReference>
<dbReference type="InterPro" id="IPR051411">
    <property type="entry name" value="Polyketide_trans_af380"/>
</dbReference>
<evidence type="ECO:0000313" key="2">
    <source>
        <dbReference type="EMBL" id="KAJ5186620.1"/>
    </source>
</evidence>
<comment type="caution">
    <text evidence="2">The sequence shown here is derived from an EMBL/GenBank/DDBJ whole genome shotgun (WGS) entry which is preliminary data.</text>
</comment>
<dbReference type="SUPFAM" id="SSF53474">
    <property type="entry name" value="alpha/beta-Hydrolases"/>
    <property type="match status" value="1"/>
</dbReference>
<dbReference type="Proteomes" id="UP001150942">
    <property type="component" value="Unassembled WGS sequence"/>
</dbReference>
<evidence type="ECO:0000313" key="3">
    <source>
        <dbReference type="Proteomes" id="UP001150942"/>
    </source>
</evidence>
<reference evidence="2" key="2">
    <citation type="journal article" date="2023" name="IMA Fungus">
        <title>Comparative genomic study of the Penicillium genus elucidates a diverse pangenome and 15 lateral gene transfer events.</title>
        <authorList>
            <person name="Petersen C."/>
            <person name="Sorensen T."/>
            <person name="Nielsen M.R."/>
            <person name="Sondergaard T.E."/>
            <person name="Sorensen J.L."/>
            <person name="Fitzpatrick D.A."/>
            <person name="Frisvad J.C."/>
            <person name="Nielsen K.L."/>
        </authorList>
    </citation>
    <scope>NUCLEOTIDE SEQUENCE</scope>
    <source>
        <strain evidence="2">IBT 20477</strain>
    </source>
</reference>